<evidence type="ECO:0000259" key="2">
    <source>
        <dbReference type="Pfam" id="PF02894"/>
    </source>
</evidence>
<dbReference type="InterPro" id="IPR004104">
    <property type="entry name" value="Gfo/Idh/MocA-like_OxRdtase_C"/>
</dbReference>
<dbReference type="Proteomes" id="UP000483094">
    <property type="component" value="Unassembled WGS sequence"/>
</dbReference>
<name>A0A6G2DFX5_STREE</name>
<dbReference type="Pfam" id="PF02894">
    <property type="entry name" value="GFO_IDH_MocA_C"/>
    <property type="match status" value="1"/>
</dbReference>
<gene>
    <name evidence="3" type="ORF">GM540_16030</name>
</gene>
<feature type="non-terminal residue" evidence="3">
    <location>
        <position position="90"/>
    </location>
</feature>
<dbReference type="Gene3D" id="3.30.360.10">
    <property type="entry name" value="Dihydrodipicolinate Reductase, domain 2"/>
    <property type="match status" value="1"/>
</dbReference>
<feature type="domain" description="Gfo/Idh/MocA-like oxidoreductase C-terminal" evidence="2">
    <location>
        <begin position="2"/>
        <end position="90"/>
    </location>
</feature>
<comment type="similarity">
    <text evidence="1">Belongs to the Gfo/Idh/MocA family.</text>
</comment>
<proteinExistence type="inferred from homology"/>
<organism evidence="3 4">
    <name type="scientific">Streptococcus pneumoniae</name>
    <dbReference type="NCBI Taxonomy" id="1313"/>
    <lineage>
        <taxon>Bacteria</taxon>
        <taxon>Bacillati</taxon>
        <taxon>Bacillota</taxon>
        <taxon>Bacilli</taxon>
        <taxon>Lactobacillales</taxon>
        <taxon>Streptococcaceae</taxon>
        <taxon>Streptococcus</taxon>
    </lineage>
</organism>
<feature type="non-terminal residue" evidence="3">
    <location>
        <position position="1"/>
    </location>
</feature>
<evidence type="ECO:0000313" key="3">
    <source>
        <dbReference type="EMBL" id="MTV75443.1"/>
    </source>
</evidence>
<dbReference type="SUPFAM" id="SSF55347">
    <property type="entry name" value="Glyceraldehyde-3-phosphate dehydrogenase-like, C-terminal domain"/>
    <property type="match status" value="1"/>
</dbReference>
<sequence>GWEEQQPTVSWKKLRSQSGGHLYHPIHELDCIQFIMGGLPEKATMVGGNVYHKGENFGDEDDMLIVNLEYSDDRYAVLEYGNAFRWGEHY</sequence>
<accession>A0A6G2DFX5</accession>
<dbReference type="AlphaFoldDB" id="A0A6G2DFX5"/>
<reference evidence="3 4" key="1">
    <citation type="submission" date="2019-11" db="EMBL/GenBank/DDBJ databases">
        <title>Growth characteristics of pneumococcus vary with the chemical composition of the capsule and with environmental conditions.</title>
        <authorList>
            <person name="Tothpal A."/>
            <person name="Desobry K."/>
            <person name="Joshi S."/>
            <person name="Wyllie A.L."/>
            <person name="Weinberger D.M."/>
        </authorList>
    </citation>
    <scope>NUCLEOTIDE SEQUENCE [LARGE SCALE GENOMIC DNA]</scope>
    <source>
        <strain evidence="4">pnumococcus19F</strain>
    </source>
</reference>
<comment type="caution">
    <text evidence="3">The sequence shown here is derived from an EMBL/GenBank/DDBJ whole genome shotgun (WGS) entry which is preliminary data.</text>
</comment>
<evidence type="ECO:0000256" key="1">
    <source>
        <dbReference type="ARBA" id="ARBA00010928"/>
    </source>
</evidence>
<evidence type="ECO:0000313" key="4">
    <source>
        <dbReference type="Proteomes" id="UP000483094"/>
    </source>
</evidence>
<dbReference type="EMBL" id="WNHQ01002166">
    <property type="protein sequence ID" value="MTV75443.1"/>
    <property type="molecule type" value="Genomic_DNA"/>
</dbReference>
<protein>
    <submittedName>
        <fullName evidence="3">Gfo/Idh/MocA family oxidoreductase</fullName>
    </submittedName>
</protein>